<keyword evidence="2" id="KW-0378">Hydrolase</keyword>
<dbReference type="STRING" id="640948.SAMN05216238_106137"/>
<dbReference type="Gene3D" id="3.40.50.1820">
    <property type="entry name" value="alpha/beta hydrolase"/>
    <property type="match status" value="1"/>
</dbReference>
<feature type="domain" description="Serine aminopeptidase S33" evidence="1">
    <location>
        <begin position="29"/>
        <end position="289"/>
    </location>
</feature>
<gene>
    <name evidence="2" type="ORF">SAMN05216238_106137</name>
</gene>
<keyword evidence="3" id="KW-1185">Reference proteome</keyword>
<proteinExistence type="predicted"/>
<dbReference type="SUPFAM" id="SSF53474">
    <property type="entry name" value="alpha/beta-Hydrolases"/>
    <property type="match status" value="1"/>
</dbReference>
<dbReference type="InterPro" id="IPR022742">
    <property type="entry name" value="Hydrolase_4"/>
</dbReference>
<evidence type="ECO:0000259" key="1">
    <source>
        <dbReference type="Pfam" id="PF12146"/>
    </source>
</evidence>
<evidence type="ECO:0000313" key="2">
    <source>
        <dbReference type="EMBL" id="SFD95692.1"/>
    </source>
</evidence>
<dbReference type="InterPro" id="IPR029058">
    <property type="entry name" value="AB_hydrolase_fold"/>
</dbReference>
<dbReference type="AlphaFoldDB" id="A0A1I1WKU2"/>
<organism evidence="2 3">
    <name type="scientific">Lentibacillus persicus</name>
    <dbReference type="NCBI Taxonomy" id="640948"/>
    <lineage>
        <taxon>Bacteria</taxon>
        <taxon>Bacillati</taxon>
        <taxon>Bacillota</taxon>
        <taxon>Bacilli</taxon>
        <taxon>Bacillales</taxon>
        <taxon>Bacillaceae</taxon>
        <taxon>Lentibacillus</taxon>
    </lineage>
</organism>
<dbReference type="PANTHER" id="PTHR11614">
    <property type="entry name" value="PHOSPHOLIPASE-RELATED"/>
    <property type="match status" value="1"/>
</dbReference>
<evidence type="ECO:0000313" key="3">
    <source>
        <dbReference type="Proteomes" id="UP000199474"/>
    </source>
</evidence>
<reference evidence="3" key="1">
    <citation type="submission" date="2016-10" db="EMBL/GenBank/DDBJ databases">
        <authorList>
            <person name="Varghese N."/>
            <person name="Submissions S."/>
        </authorList>
    </citation>
    <scope>NUCLEOTIDE SEQUENCE [LARGE SCALE GENOMIC DNA]</scope>
    <source>
        <strain evidence="3">DSM 22530</strain>
    </source>
</reference>
<dbReference type="InterPro" id="IPR051044">
    <property type="entry name" value="MAG_DAG_Lipase"/>
</dbReference>
<dbReference type="EMBL" id="FOMR01000006">
    <property type="protein sequence ID" value="SFD95692.1"/>
    <property type="molecule type" value="Genomic_DNA"/>
</dbReference>
<sequence length="310" mass="34996">MENTFWLKRPDNVAIYVRKWLPENIQDSKPKAVVQIAHGMVEHIGRYNEFAHFLTDNNIIVYGNDHRGHGRTGAKQGQLGYLADKNGFEKVTDDVLALTKQIKQEHPDLPVYLLGHSMGSFLARHYIQDHSYLIDGVILSGTGYYSRLSTTTAMSIASVLPSKEKSPFMNALVFSSSNKRVQNKKSSFDWLTSDDQIIQDFINDPYCGFIPSAGFFKDLMTGLSLIHDAKRNQKVRSDLPMLILSGAQDPVGNYTKGVWKTAALYDKAGLSNVITMLFENGRHELLNELNRDEIYHILLNWITGLTSRNA</sequence>
<dbReference type="Proteomes" id="UP000199474">
    <property type="component" value="Unassembled WGS sequence"/>
</dbReference>
<dbReference type="Pfam" id="PF12146">
    <property type="entry name" value="Hydrolase_4"/>
    <property type="match status" value="1"/>
</dbReference>
<dbReference type="OrthoDB" id="9806902at2"/>
<protein>
    <submittedName>
        <fullName evidence="2">Lysophospholipase, alpha-beta hydrolase superfamily</fullName>
    </submittedName>
</protein>
<name>A0A1I1WKU2_9BACI</name>
<accession>A0A1I1WKU2</accession>
<dbReference type="RefSeq" id="WP_090084857.1">
    <property type="nucleotide sequence ID" value="NZ_FOMR01000006.1"/>
</dbReference>
<dbReference type="GO" id="GO:0016787">
    <property type="term" value="F:hydrolase activity"/>
    <property type="evidence" value="ECO:0007669"/>
    <property type="project" value="UniProtKB-KW"/>
</dbReference>